<feature type="domain" description="Macro" evidence="2">
    <location>
        <begin position="1"/>
        <end position="155"/>
    </location>
</feature>
<sequence>MIEFTQGNLLDADVDAIVNTVNTVGVMGKGIALMFKEKYPENNRAYMAHCKTGDFKPGTLFMTKQSDLLGPTWIVNFATKEHWRRPSKMEWIESGLRELREFIESNDVQSVALPPLGAGNGKLEWHEVRPRIEHALKDLESVRVVVFEPTSKYQNVAKRTGVQKLTPARAMIAELVRRYWILGFECSLLEIQKLAWLLERAIERHGLDNPLDLRFKADRYGPYAHRLHHLLDGLDGSYLHCDKRLADAGPLDVIWFDDARKEYVSTYLAGPEVAPYRETFDETVALIDGFQSPLGMELLATVDWLLSREGCEPSLPGVIAGLDTWPGGEDAGERKRRLFNDRLIGLALDRLAL</sequence>
<dbReference type="EMBL" id="NRSD01000001">
    <property type="protein sequence ID" value="MBK1643220.1"/>
    <property type="molecule type" value="Genomic_DNA"/>
</dbReference>
<evidence type="ECO:0000313" key="3">
    <source>
        <dbReference type="EMBL" id="MBK1643220.1"/>
    </source>
</evidence>
<dbReference type="Gene3D" id="3.40.220.10">
    <property type="entry name" value="Leucine Aminopeptidase, subunit E, domain 1"/>
    <property type="match status" value="1"/>
</dbReference>
<evidence type="ECO:0000256" key="1">
    <source>
        <dbReference type="ARBA" id="ARBA00035885"/>
    </source>
</evidence>
<dbReference type="Proteomes" id="UP001138802">
    <property type="component" value="Unassembled WGS sequence"/>
</dbReference>
<evidence type="ECO:0000259" key="2">
    <source>
        <dbReference type="PROSITE" id="PS51154"/>
    </source>
</evidence>
<keyword evidence="4" id="KW-1185">Reference proteome</keyword>
<evidence type="ECO:0000313" key="4">
    <source>
        <dbReference type="Proteomes" id="UP001138802"/>
    </source>
</evidence>
<dbReference type="SUPFAM" id="SSF52949">
    <property type="entry name" value="Macro domain-like"/>
    <property type="match status" value="1"/>
</dbReference>
<proteinExistence type="predicted"/>
<dbReference type="PANTHER" id="PTHR12521:SF0">
    <property type="entry name" value="ADP-RIBOSE GLYCOHYDROLASE OARD1"/>
    <property type="match status" value="1"/>
</dbReference>
<gene>
    <name evidence="3" type="ORF">CKO25_00825</name>
</gene>
<dbReference type="InterPro" id="IPR043472">
    <property type="entry name" value="Macro_dom-like"/>
</dbReference>
<dbReference type="InterPro" id="IPR002589">
    <property type="entry name" value="Macro_dom"/>
</dbReference>
<comment type="caution">
    <text evidence="3">The sequence shown here is derived from an EMBL/GenBank/DDBJ whole genome shotgun (WGS) entry which is preliminary data.</text>
</comment>
<dbReference type="PANTHER" id="PTHR12521">
    <property type="entry name" value="PROTEIN C6ORF130"/>
    <property type="match status" value="1"/>
</dbReference>
<dbReference type="SMART" id="SM00506">
    <property type="entry name" value="A1pp"/>
    <property type="match status" value="1"/>
</dbReference>
<reference evidence="3 4" key="1">
    <citation type="journal article" date="2020" name="Microorganisms">
        <title>Osmotic Adaptation and Compatible Solute Biosynthesis of Phototrophic Bacteria as Revealed from Genome Analyses.</title>
        <authorList>
            <person name="Imhoff J.F."/>
            <person name="Rahn T."/>
            <person name="Kunzel S."/>
            <person name="Keller A."/>
            <person name="Neulinger S.C."/>
        </authorList>
    </citation>
    <scope>NUCLEOTIDE SEQUENCE [LARGE SCALE GENOMIC DNA]</scope>
    <source>
        <strain evidence="3 4">DSM 21303</strain>
    </source>
</reference>
<dbReference type="Pfam" id="PF01661">
    <property type="entry name" value="Macro"/>
    <property type="match status" value="1"/>
</dbReference>
<name>A0A9X1B7P2_9GAMM</name>
<dbReference type="InterPro" id="IPR050892">
    <property type="entry name" value="ADP-ribose_metab_enzymes"/>
</dbReference>
<dbReference type="RefSeq" id="WP_200386011.1">
    <property type="nucleotide sequence ID" value="NZ_NRSD01000001.1"/>
</dbReference>
<dbReference type="GO" id="GO:0140291">
    <property type="term" value="P:peptidyl-glutamate ADP-deribosylation"/>
    <property type="evidence" value="ECO:0007669"/>
    <property type="project" value="TreeGrafter"/>
</dbReference>
<organism evidence="3 4">
    <name type="scientific">Thiocapsa imhoffii</name>
    <dbReference type="NCBI Taxonomy" id="382777"/>
    <lineage>
        <taxon>Bacteria</taxon>
        <taxon>Pseudomonadati</taxon>
        <taxon>Pseudomonadota</taxon>
        <taxon>Gammaproteobacteria</taxon>
        <taxon>Chromatiales</taxon>
        <taxon>Chromatiaceae</taxon>
        <taxon>Thiocapsa</taxon>
    </lineage>
</organism>
<dbReference type="CDD" id="cd02901">
    <property type="entry name" value="Macro_Poa1p-like"/>
    <property type="match status" value="1"/>
</dbReference>
<comment type="catalytic activity">
    <reaction evidence="1">
        <text>an N-(ADP-alpha-D-ribosyl)-thymidine in DNA + H2O = a thymidine in DNA + ADP-D-ribose</text>
        <dbReference type="Rhea" id="RHEA:71655"/>
        <dbReference type="Rhea" id="RHEA-COMP:13556"/>
        <dbReference type="Rhea" id="RHEA-COMP:18051"/>
        <dbReference type="ChEBI" id="CHEBI:15377"/>
        <dbReference type="ChEBI" id="CHEBI:57967"/>
        <dbReference type="ChEBI" id="CHEBI:137386"/>
        <dbReference type="ChEBI" id="CHEBI:191199"/>
    </reaction>
    <physiologicalReaction direction="left-to-right" evidence="1">
        <dbReference type="Rhea" id="RHEA:71656"/>
    </physiologicalReaction>
</comment>
<protein>
    <submittedName>
        <fullName evidence="3">Appr-1-p processing protein</fullName>
    </submittedName>
</protein>
<dbReference type="AlphaFoldDB" id="A0A9X1B7P2"/>
<accession>A0A9X1B7P2</accession>
<dbReference type="PROSITE" id="PS51154">
    <property type="entry name" value="MACRO"/>
    <property type="match status" value="1"/>
</dbReference>